<comment type="caution">
    <text evidence="2">The sequence shown here is derived from an EMBL/GenBank/DDBJ whole genome shotgun (WGS) entry which is preliminary data.</text>
</comment>
<sequence>EARRRAPRGPAPGPGPSRGHAAGRGGAAGGHGEAGPQVPLHGAERRLGAVPGERQAAARPQPREIQPLGGGPAAGLGGARQVRGSHPRAVVQAHRRRRQGHDLGERDGHGPPEEQGAPARDAADAGHAESLLLHCAARPRARRRAEGGRAARLRGVRGARLQGGAQARAEAAAGHLRGRGQGFQEDGPRRVRGLFPGSRAAAGARHGPQRDEGRGRRSAPRPGPRLPPWSRGALRLRPAAAILHGVGADGQPQQGGVPRQRAGVHGRAPVAPRAPGGLALGALRREPAEEAVAPRRRRARRRAGAEPRGGAPRSAAERPRA</sequence>
<feature type="compositionally biased region" description="Gly residues" evidence="1">
    <location>
        <begin position="22"/>
        <end position="33"/>
    </location>
</feature>
<proteinExistence type="predicted"/>
<accession>A0ABN9RU60</accession>
<organism evidence="2 3">
    <name type="scientific">Prorocentrum cordatum</name>
    <dbReference type="NCBI Taxonomy" id="2364126"/>
    <lineage>
        <taxon>Eukaryota</taxon>
        <taxon>Sar</taxon>
        <taxon>Alveolata</taxon>
        <taxon>Dinophyceae</taxon>
        <taxon>Prorocentrales</taxon>
        <taxon>Prorocentraceae</taxon>
        <taxon>Prorocentrum</taxon>
    </lineage>
</organism>
<keyword evidence="3" id="KW-1185">Reference proteome</keyword>
<evidence type="ECO:0000313" key="3">
    <source>
        <dbReference type="Proteomes" id="UP001189429"/>
    </source>
</evidence>
<evidence type="ECO:0000313" key="2">
    <source>
        <dbReference type="EMBL" id="CAK0822537.1"/>
    </source>
</evidence>
<feature type="non-terminal residue" evidence="2">
    <location>
        <position position="321"/>
    </location>
</feature>
<protein>
    <submittedName>
        <fullName evidence="2">Uncharacterized protein</fullName>
    </submittedName>
</protein>
<dbReference type="EMBL" id="CAUYUJ010007986">
    <property type="protein sequence ID" value="CAK0822537.1"/>
    <property type="molecule type" value="Genomic_DNA"/>
</dbReference>
<feature type="compositionally biased region" description="Basic and acidic residues" evidence="1">
    <location>
        <begin position="100"/>
        <end position="112"/>
    </location>
</feature>
<reference evidence="2" key="1">
    <citation type="submission" date="2023-10" db="EMBL/GenBank/DDBJ databases">
        <authorList>
            <person name="Chen Y."/>
            <person name="Shah S."/>
            <person name="Dougan E. K."/>
            <person name="Thang M."/>
            <person name="Chan C."/>
        </authorList>
    </citation>
    <scope>NUCLEOTIDE SEQUENCE [LARGE SCALE GENOMIC DNA]</scope>
</reference>
<feature type="compositionally biased region" description="Low complexity" evidence="1">
    <location>
        <begin position="158"/>
        <end position="175"/>
    </location>
</feature>
<name>A0ABN9RU60_9DINO</name>
<feature type="region of interest" description="Disordered" evidence="1">
    <location>
        <begin position="1"/>
        <end position="321"/>
    </location>
</feature>
<feature type="non-terminal residue" evidence="2">
    <location>
        <position position="1"/>
    </location>
</feature>
<gene>
    <name evidence="2" type="ORF">PCOR1329_LOCUS23532</name>
</gene>
<evidence type="ECO:0000256" key="1">
    <source>
        <dbReference type="SAM" id="MobiDB-lite"/>
    </source>
</evidence>
<feature type="compositionally biased region" description="Low complexity" evidence="1">
    <location>
        <begin position="250"/>
        <end position="282"/>
    </location>
</feature>
<feature type="compositionally biased region" description="Gly residues" evidence="1">
    <location>
        <begin position="68"/>
        <end position="78"/>
    </location>
</feature>
<dbReference type="Proteomes" id="UP001189429">
    <property type="component" value="Unassembled WGS sequence"/>
</dbReference>